<evidence type="ECO:0000313" key="3">
    <source>
        <dbReference type="Proteomes" id="UP000241808"/>
    </source>
</evidence>
<dbReference type="PANTHER" id="PTHR30006">
    <property type="entry name" value="THIAMINE-BINDING PERIPLASMIC PROTEIN-RELATED"/>
    <property type="match status" value="1"/>
</dbReference>
<protein>
    <submittedName>
        <fullName evidence="2">ABC-type Fe3+ transport system substrate-binding protein</fullName>
    </submittedName>
</protein>
<accession>A0A2T4Z5V0</accession>
<sequence>MTRPTPSAPDRRRLLGYAVSAPVLLAAARLKADPVPLRPAPDVETRSLDEIHRAALAEGGKLVVYAGGDIPNAYAGVERAFMARFPGMSIKIVTDLSKYHDARIDLQLARGRLEADVAVLQTLQDFDRWKDEGQLLAYKPLDWDAIAPGYKDPDGAFAGIGVIAFSNSYNPAMIGENEAPRDAVDYLDPRLKGRIVLTYPHDDDAVLYQFDRIVQAHGWDYMERLMRQDVLWIRGTVPARIAVNEGKRAVTFTASGTFAPPANAPSRFILPRNDVFLSWPQTGAIFREARHKEAARLYVSWMASRDATVSRTTQWSVRRDVPAAGNVGPIGNFNTDPLRFRVFMKDRTRVERLKTQFEHFIGPAEGPNPTGTKGVYVAEA</sequence>
<dbReference type="AlphaFoldDB" id="A0A2T4Z5V0"/>
<dbReference type="Pfam" id="PF13343">
    <property type="entry name" value="SBP_bac_6"/>
    <property type="match status" value="1"/>
</dbReference>
<gene>
    <name evidence="2" type="ORF">C8P69_104306</name>
</gene>
<dbReference type="RefSeq" id="WP_170118212.1">
    <property type="nucleotide sequence ID" value="NZ_PZZL01000004.1"/>
</dbReference>
<dbReference type="Gene3D" id="3.40.190.10">
    <property type="entry name" value="Periplasmic binding protein-like II"/>
    <property type="match status" value="2"/>
</dbReference>
<dbReference type="InterPro" id="IPR006311">
    <property type="entry name" value="TAT_signal"/>
</dbReference>
<proteinExistence type="predicted"/>
<keyword evidence="1" id="KW-0732">Signal</keyword>
<name>A0A2T4Z5V0_9HYPH</name>
<dbReference type="Proteomes" id="UP000241808">
    <property type="component" value="Unassembled WGS sequence"/>
</dbReference>
<dbReference type="PROSITE" id="PS51318">
    <property type="entry name" value="TAT"/>
    <property type="match status" value="1"/>
</dbReference>
<dbReference type="EMBL" id="PZZL01000004">
    <property type="protein sequence ID" value="PTM57256.1"/>
    <property type="molecule type" value="Genomic_DNA"/>
</dbReference>
<keyword evidence="3" id="KW-1185">Reference proteome</keyword>
<dbReference type="SUPFAM" id="SSF53850">
    <property type="entry name" value="Periplasmic binding protein-like II"/>
    <property type="match status" value="1"/>
</dbReference>
<comment type="caution">
    <text evidence="2">The sequence shown here is derived from an EMBL/GenBank/DDBJ whole genome shotgun (WGS) entry which is preliminary data.</text>
</comment>
<evidence type="ECO:0000313" key="2">
    <source>
        <dbReference type="EMBL" id="PTM57256.1"/>
    </source>
</evidence>
<reference evidence="2 3" key="1">
    <citation type="submission" date="2018-04" db="EMBL/GenBank/DDBJ databases">
        <title>Genomic Encyclopedia of Archaeal and Bacterial Type Strains, Phase II (KMG-II): from individual species to whole genera.</title>
        <authorList>
            <person name="Goeker M."/>
        </authorList>
    </citation>
    <scope>NUCLEOTIDE SEQUENCE [LARGE SCALE GENOMIC DNA]</scope>
    <source>
        <strain evidence="2 3">DSM 25521</strain>
    </source>
</reference>
<dbReference type="PANTHER" id="PTHR30006:SF2">
    <property type="entry name" value="ABC TRANSPORTER SUBSTRATE-BINDING PROTEIN"/>
    <property type="match status" value="1"/>
</dbReference>
<organism evidence="2 3">
    <name type="scientific">Phreatobacter oligotrophus</name>
    <dbReference type="NCBI Taxonomy" id="1122261"/>
    <lineage>
        <taxon>Bacteria</taxon>
        <taxon>Pseudomonadati</taxon>
        <taxon>Pseudomonadota</taxon>
        <taxon>Alphaproteobacteria</taxon>
        <taxon>Hyphomicrobiales</taxon>
        <taxon>Phreatobacteraceae</taxon>
        <taxon>Phreatobacter</taxon>
    </lineage>
</organism>
<evidence type="ECO:0000256" key="1">
    <source>
        <dbReference type="ARBA" id="ARBA00022729"/>
    </source>
</evidence>